<dbReference type="SUPFAM" id="SSF55920">
    <property type="entry name" value="Creatinase/aminopeptidase"/>
    <property type="match status" value="1"/>
</dbReference>
<dbReference type="RefSeq" id="WP_377354551.1">
    <property type="nucleotide sequence ID" value="NZ_JBHTLQ010000058.1"/>
</dbReference>
<evidence type="ECO:0000259" key="2">
    <source>
        <dbReference type="Pfam" id="PF00557"/>
    </source>
</evidence>
<dbReference type="InterPro" id="IPR000994">
    <property type="entry name" value="Pept_M24"/>
</dbReference>
<feature type="chain" id="PRO_5046558266" evidence="1">
    <location>
        <begin position="26"/>
        <end position="417"/>
    </location>
</feature>
<name>A0ABW3T5N5_9CAUL</name>
<dbReference type="InterPro" id="IPR029149">
    <property type="entry name" value="Creatin/AminoP/Spt16_N"/>
</dbReference>
<dbReference type="SUPFAM" id="SSF53092">
    <property type="entry name" value="Creatinase/prolidase N-terminal domain"/>
    <property type="match status" value="1"/>
</dbReference>
<dbReference type="Proteomes" id="UP001597216">
    <property type="component" value="Unassembled WGS sequence"/>
</dbReference>
<gene>
    <name evidence="4" type="ORF">ACFQ27_17880</name>
</gene>
<dbReference type="Pfam" id="PF01321">
    <property type="entry name" value="Creatinase_N"/>
    <property type="match status" value="1"/>
</dbReference>
<evidence type="ECO:0000259" key="3">
    <source>
        <dbReference type="Pfam" id="PF01321"/>
    </source>
</evidence>
<dbReference type="InterPro" id="IPR036005">
    <property type="entry name" value="Creatinase/aminopeptidase-like"/>
</dbReference>
<comment type="caution">
    <text evidence="4">The sequence shown here is derived from an EMBL/GenBank/DDBJ whole genome shotgun (WGS) entry which is preliminary data.</text>
</comment>
<protein>
    <submittedName>
        <fullName evidence="4">M24 family metallopeptidase</fullName>
    </submittedName>
</protein>
<feature type="signal peptide" evidence="1">
    <location>
        <begin position="1"/>
        <end position="25"/>
    </location>
</feature>
<keyword evidence="5" id="KW-1185">Reference proteome</keyword>
<feature type="domain" description="Peptidase M24" evidence="2">
    <location>
        <begin position="194"/>
        <end position="399"/>
    </location>
</feature>
<sequence length="417" mass="44765">MTHRRGFLGLAAGAGLALSAGLARAAAPAAIPELKPLTGGVVPISPAERRERIARAQTLMRAQGVSALLIEPGSAMIYFCGVRWSRSERLTACVIPVDGDVLIVTPHFEEPSVRETLAVPAEVRVWQEDENPLEVVAGWLKDKKLASGVVGVEETVRYFIVDALQKALPSATVRNSAAVTRGVRMIKTEHELALMQTAADITIAAYRYTYPRIQAGMTRGDINDLMTAATHALGGEAEFNLILLGEASAYPHGSGKPQMVREGEVVLMDCGCVVEGYQSDISRTFVFGAPSAAQRKVWDEVHRGQEIAFAAAKLGAPAGAVDDAVRGWYESLGYGPRYKLPGLSHRTGHGIGLDGHEPVNLVHGEATKLAPGMCFSNEPGIYIPGQFGVRLEDCFHMTEVGPRYFSEPPPSLDKPFG</sequence>
<dbReference type="Gene3D" id="3.40.350.10">
    <property type="entry name" value="Creatinase/prolidase N-terminal domain"/>
    <property type="match status" value="1"/>
</dbReference>
<dbReference type="InterPro" id="IPR006311">
    <property type="entry name" value="TAT_signal"/>
</dbReference>
<dbReference type="EMBL" id="JBHTLQ010000058">
    <property type="protein sequence ID" value="MFD1192464.1"/>
    <property type="molecule type" value="Genomic_DNA"/>
</dbReference>
<accession>A0ABW3T5N5</accession>
<organism evidence="4 5">
    <name type="scientific">Phenylobacterium conjunctum</name>
    <dbReference type="NCBI Taxonomy" id="1298959"/>
    <lineage>
        <taxon>Bacteria</taxon>
        <taxon>Pseudomonadati</taxon>
        <taxon>Pseudomonadota</taxon>
        <taxon>Alphaproteobacteria</taxon>
        <taxon>Caulobacterales</taxon>
        <taxon>Caulobacteraceae</taxon>
        <taxon>Phenylobacterium</taxon>
    </lineage>
</organism>
<dbReference type="Pfam" id="PF00557">
    <property type="entry name" value="Peptidase_M24"/>
    <property type="match status" value="1"/>
</dbReference>
<evidence type="ECO:0000313" key="4">
    <source>
        <dbReference type="EMBL" id="MFD1192464.1"/>
    </source>
</evidence>
<dbReference type="PANTHER" id="PTHR46112:SF3">
    <property type="entry name" value="AMINOPEPTIDASE YPDF"/>
    <property type="match status" value="1"/>
</dbReference>
<dbReference type="PROSITE" id="PS51318">
    <property type="entry name" value="TAT"/>
    <property type="match status" value="1"/>
</dbReference>
<evidence type="ECO:0000256" key="1">
    <source>
        <dbReference type="SAM" id="SignalP"/>
    </source>
</evidence>
<dbReference type="Gene3D" id="3.90.230.10">
    <property type="entry name" value="Creatinase/methionine aminopeptidase superfamily"/>
    <property type="match status" value="1"/>
</dbReference>
<dbReference type="InterPro" id="IPR000587">
    <property type="entry name" value="Creatinase_N"/>
</dbReference>
<proteinExistence type="predicted"/>
<dbReference type="PANTHER" id="PTHR46112">
    <property type="entry name" value="AMINOPEPTIDASE"/>
    <property type="match status" value="1"/>
</dbReference>
<keyword evidence="1" id="KW-0732">Signal</keyword>
<dbReference type="InterPro" id="IPR050659">
    <property type="entry name" value="Peptidase_M24B"/>
</dbReference>
<evidence type="ECO:0000313" key="5">
    <source>
        <dbReference type="Proteomes" id="UP001597216"/>
    </source>
</evidence>
<feature type="domain" description="Creatinase N-terminal" evidence="3">
    <location>
        <begin position="52"/>
        <end position="186"/>
    </location>
</feature>
<reference evidence="5" key="1">
    <citation type="journal article" date="2019" name="Int. J. Syst. Evol. Microbiol.">
        <title>The Global Catalogue of Microorganisms (GCM) 10K type strain sequencing project: providing services to taxonomists for standard genome sequencing and annotation.</title>
        <authorList>
            <consortium name="The Broad Institute Genomics Platform"/>
            <consortium name="The Broad Institute Genome Sequencing Center for Infectious Disease"/>
            <person name="Wu L."/>
            <person name="Ma J."/>
        </authorList>
    </citation>
    <scope>NUCLEOTIDE SEQUENCE [LARGE SCALE GENOMIC DNA]</scope>
    <source>
        <strain evidence="5">CCUG 55074</strain>
    </source>
</reference>